<dbReference type="OrthoDB" id="2967505at2"/>
<evidence type="ECO:0000313" key="3">
    <source>
        <dbReference type="Proteomes" id="UP000290649"/>
    </source>
</evidence>
<feature type="transmembrane region" description="Helical" evidence="1">
    <location>
        <begin position="119"/>
        <end position="138"/>
    </location>
</feature>
<keyword evidence="1" id="KW-0812">Transmembrane</keyword>
<keyword evidence="1" id="KW-0472">Membrane</keyword>
<proteinExistence type="predicted"/>
<feature type="transmembrane region" description="Helical" evidence="1">
    <location>
        <begin position="79"/>
        <end position="99"/>
    </location>
</feature>
<keyword evidence="3" id="KW-1185">Reference proteome</keyword>
<name>A0A4Q0VUS2_9BACI</name>
<sequence length="153" mass="17619">MKEDYRVWLKIGVTYFVILTMLYIPIVLFNLFPSNYTYKEAGDSVIIEHGIFQKETMEITVTEENIQEVTGLLYHIRSIHSLTVLGVPLLSFICVGFLFQFSKGFKAMKGIAATRKRAVAWALITTVILLWLIGEFLFRRENIVHSLTRLLEG</sequence>
<feature type="transmembrane region" description="Helical" evidence="1">
    <location>
        <begin position="12"/>
        <end position="32"/>
    </location>
</feature>
<dbReference type="RefSeq" id="WP_129077734.1">
    <property type="nucleotide sequence ID" value="NZ_QOUX01000027.1"/>
</dbReference>
<dbReference type="EMBL" id="QOUX01000027">
    <property type="protein sequence ID" value="RXJ02019.1"/>
    <property type="molecule type" value="Genomic_DNA"/>
</dbReference>
<gene>
    <name evidence="2" type="ORF">DS745_07960</name>
</gene>
<evidence type="ECO:0000313" key="2">
    <source>
        <dbReference type="EMBL" id="RXJ02019.1"/>
    </source>
</evidence>
<comment type="caution">
    <text evidence="2">The sequence shown here is derived from an EMBL/GenBank/DDBJ whole genome shotgun (WGS) entry which is preliminary data.</text>
</comment>
<reference evidence="2 3" key="1">
    <citation type="journal article" date="2019" name="Int. J. Syst. Evol. Microbiol.">
        <title>Anaerobacillus alkaliphilus sp. nov., a novel alkaliphilic and moderately halophilic bacterium.</title>
        <authorList>
            <person name="Borsodi A.K."/>
            <person name="Aszalos J.M."/>
            <person name="Bihari P."/>
            <person name="Nagy I."/>
            <person name="Schumann P."/>
            <person name="Sproer C."/>
            <person name="Kovacs A.L."/>
            <person name="Boka K."/>
            <person name="Dobosy P."/>
            <person name="Ovari M."/>
            <person name="Szili-Kovacs T."/>
            <person name="Toth E."/>
        </authorList>
    </citation>
    <scope>NUCLEOTIDE SEQUENCE [LARGE SCALE GENOMIC DNA]</scope>
    <source>
        <strain evidence="2 3">B16-10</strain>
    </source>
</reference>
<dbReference type="Proteomes" id="UP000290649">
    <property type="component" value="Unassembled WGS sequence"/>
</dbReference>
<keyword evidence="1" id="KW-1133">Transmembrane helix</keyword>
<evidence type="ECO:0000256" key="1">
    <source>
        <dbReference type="SAM" id="Phobius"/>
    </source>
</evidence>
<protein>
    <submittedName>
        <fullName evidence="2">Uncharacterized protein</fullName>
    </submittedName>
</protein>
<accession>A0A4Q0VUS2</accession>
<dbReference type="AlphaFoldDB" id="A0A4Q0VUS2"/>
<organism evidence="2 3">
    <name type="scientific">Anaerobacillus alkaliphilus</name>
    <dbReference type="NCBI Taxonomy" id="1548597"/>
    <lineage>
        <taxon>Bacteria</taxon>
        <taxon>Bacillati</taxon>
        <taxon>Bacillota</taxon>
        <taxon>Bacilli</taxon>
        <taxon>Bacillales</taxon>
        <taxon>Bacillaceae</taxon>
        <taxon>Anaerobacillus</taxon>
    </lineage>
</organism>